<evidence type="ECO:0000259" key="15">
    <source>
        <dbReference type="PROSITE" id="PS51786"/>
    </source>
</evidence>
<dbReference type="PROSITE" id="PS51787">
    <property type="entry name" value="LON_N"/>
    <property type="match status" value="1"/>
</dbReference>
<keyword evidence="5 10" id="KW-0378">Hydrolase</keyword>
<dbReference type="GO" id="GO:0004252">
    <property type="term" value="F:serine-type endopeptidase activity"/>
    <property type="evidence" value="ECO:0007669"/>
    <property type="project" value="UniProtKB-UniRule"/>
</dbReference>
<dbReference type="SMART" id="SM00382">
    <property type="entry name" value="AAA"/>
    <property type="match status" value="1"/>
</dbReference>
<dbReference type="InterPro" id="IPR020568">
    <property type="entry name" value="Ribosomal_Su5_D2-typ_SF"/>
</dbReference>
<dbReference type="SUPFAM" id="SSF52540">
    <property type="entry name" value="P-loop containing nucleoside triphosphate hydrolases"/>
    <property type="match status" value="1"/>
</dbReference>
<dbReference type="InterPro" id="IPR003593">
    <property type="entry name" value="AAA+_ATPase"/>
</dbReference>
<dbReference type="EMBL" id="LVVY01000113">
    <property type="protein sequence ID" value="OAM75242.1"/>
    <property type="molecule type" value="Genomic_DNA"/>
</dbReference>
<gene>
    <name evidence="10" type="primary">lon</name>
    <name evidence="17" type="ORF">A3840_14960</name>
</gene>
<proteinExistence type="evidence at transcript level"/>
<dbReference type="InterPro" id="IPR054594">
    <property type="entry name" value="Lon_lid"/>
</dbReference>
<dbReference type="SMART" id="SM00464">
    <property type="entry name" value="LON"/>
    <property type="match status" value="1"/>
</dbReference>
<dbReference type="InterPro" id="IPR027065">
    <property type="entry name" value="Lon_Prtase"/>
</dbReference>
<dbReference type="SUPFAM" id="SSF88697">
    <property type="entry name" value="PUA domain-like"/>
    <property type="match status" value="1"/>
</dbReference>
<dbReference type="CDD" id="cd19500">
    <property type="entry name" value="RecA-like_Lon"/>
    <property type="match status" value="1"/>
</dbReference>
<dbReference type="HAMAP" id="MF_01973">
    <property type="entry name" value="lon_bact"/>
    <property type="match status" value="1"/>
</dbReference>
<dbReference type="Gene3D" id="3.30.230.10">
    <property type="match status" value="1"/>
</dbReference>
<dbReference type="FunFam" id="1.20.5.5270:FF:000002">
    <property type="entry name" value="Lon protease homolog"/>
    <property type="match status" value="1"/>
</dbReference>
<feature type="active site" evidence="10 12">
    <location>
        <position position="726"/>
    </location>
</feature>
<keyword evidence="2 10" id="KW-0963">Cytoplasm</keyword>
<dbReference type="InterPro" id="IPR015947">
    <property type="entry name" value="PUA-like_sf"/>
</dbReference>
<dbReference type="InterPro" id="IPR003111">
    <property type="entry name" value="Lon_prtase_N"/>
</dbReference>
<dbReference type="PIRSF" id="PIRSF001174">
    <property type="entry name" value="Lon_proteas"/>
    <property type="match status" value="1"/>
</dbReference>
<dbReference type="EC" id="3.4.21.53" evidence="10 11"/>
<evidence type="ECO:0000313" key="18">
    <source>
        <dbReference type="Proteomes" id="UP000078389"/>
    </source>
</evidence>
<evidence type="ECO:0000256" key="13">
    <source>
        <dbReference type="PIRSR" id="PIRSR001174-2"/>
    </source>
</evidence>
<evidence type="ECO:0000313" key="17">
    <source>
        <dbReference type="EMBL" id="OAM75242.1"/>
    </source>
</evidence>
<dbReference type="SUPFAM" id="SSF54211">
    <property type="entry name" value="Ribosomal protein S5 domain 2-like"/>
    <property type="match status" value="1"/>
</dbReference>
<dbReference type="STRING" id="1770058.A3840_14960"/>
<dbReference type="GO" id="GO:0005737">
    <property type="term" value="C:cytoplasm"/>
    <property type="evidence" value="ECO:0007669"/>
    <property type="project" value="UniProtKB-SubCell"/>
</dbReference>
<evidence type="ECO:0000256" key="6">
    <source>
        <dbReference type="ARBA" id="ARBA00022825"/>
    </source>
</evidence>
<evidence type="ECO:0000256" key="7">
    <source>
        <dbReference type="ARBA" id="ARBA00022840"/>
    </source>
</evidence>
<comment type="similarity">
    <text evidence="10 11 14">Belongs to the peptidase S16 family.</text>
</comment>
<dbReference type="InterPro" id="IPR014721">
    <property type="entry name" value="Ribsml_uS5_D2-typ_fold_subgr"/>
</dbReference>
<dbReference type="GO" id="GO:0006515">
    <property type="term" value="P:protein quality control for misfolded or incompletely synthesized proteins"/>
    <property type="evidence" value="ECO:0007669"/>
    <property type="project" value="UniProtKB-UniRule"/>
</dbReference>
<evidence type="ECO:0000256" key="8">
    <source>
        <dbReference type="ARBA" id="ARBA00023016"/>
    </source>
</evidence>
<dbReference type="Pfam" id="PF00004">
    <property type="entry name" value="AAA"/>
    <property type="match status" value="1"/>
</dbReference>
<feature type="domain" description="Lon N-terminal" evidence="16">
    <location>
        <begin position="16"/>
        <end position="209"/>
    </location>
</feature>
<dbReference type="PRINTS" id="PR00830">
    <property type="entry name" value="ENDOLAPTASE"/>
</dbReference>
<evidence type="ECO:0000256" key="12">
    <source>
        <dbReference type="PIRSR" id="PIRSR001174-1"/>
    </source>
</evidence>
<dbReference type="InterPro" id="IPR004815">
    <property type="entry name" value="Lon_bac/euk-typ"/>
</dbReference>
<evidence type="ECO:0000256" key="14">
    <source>
        <dbReference type="PROSITE-ProRule" id="PRU01122"/>
    </source>
</evidence>
<keyword evidence="4 10" id="KW-0547">Nucleotide-binding</keyword>
<feature type="domain" description="Lon proteolytic" evidence="15">
    <location>
        <begin position="596"/>
        <end position="777"/>
    </location>
</feature>
<comment type="induction">
    <text evidence="10">By heat shock.</text>
</comment>
<dbReference type="PANTHER" id="PTHR10046">
    <property type="entry name" value="ATP DEPENDENT LON PROTEASE FAMILY MEMBER"/>
    <property type="match status" value="1"/>
</dbReference>
<feature type="binding site" evidence="10 13">
    <location>
        <begin position="361"/>
        <end position="368"/>
    </location>
    <ligand>
        <name>ATP</name>
        <dbReference type="ChEBI" id="CHEBI:30616"/>
    </ligand>
</feature>
<comment type="function">
    <text evidence="10">ATP-dependent serine protease that mediates the selective degradation of mutant and abnormal proteins as well as certain short-lived regulatory proteins. Required for cellular homeostasis and for survival from DNA damage and developmental changes induced by stress. Degrades polypeptides processively to yield small peptide fragments that are 5 to 10 amino acids long. Binds to DNA in a double-stranded, site-specific manner.</text>
</comment>
<comment type="catalytic activity">
    <reaction evidence="9 10 11 14">
        <text>Hydrolysis of proteins in presence of ATP.</text>
        <dbReference type="EC" id="3.4.21.53"/>
    </reaction>
</comment>
<dbReference type="Gene3D" id="1.20.5.5270">
    <property type="match status" value="1"/>
</dbReference>
<evidence type="ECO:0000256" key="1">
    <source>
        <dbReference type="ARBA" id="ARBA00004496"/>
    </source>
</evidence>
<dbReference type="AlphaFoldDB" id="A0A178HQW6"/>
<evidence type="ECO:0000256" key="9">
    <source>
        <dbReference type="ARBA" id="ARBA00050665"/>
    </source>
</evidence>
<comment type="subunit">
    <text evidence="10 11">Homohexamer. Organized in a ring with a central cavity.</text>
</comment>
<comment type="subcellular location">
    <subcellularLocation>
        <location evidence="1 10 11">Cytoplasm</location>
    </subcellularLocation>
</comment>
<dbReference type="GO" id="GO:0043565">
    <property type="term" value="F:sequence-specific DNA binding"/>
    <property type="evidence" value="ECO:0007669"/>
    <property type="project" value="UniProtKB-UniRule"/>
</dbReference>
<dbReference type="InterPro" id="IPR027417">
    <property type="entry name" value="P-loop_NTPase"/>
</dbReference>
<dbReference type="InterPro" id="IPR027543">
    <property type="entry name" value="Lon_bac"/>
</dbReference>
<name>A0A178HQW6_9HYPH</name>
<feature type="active site" evidence="10 12">
    <location>
        <position position="683"/>
    </location>
</feature>
<evidence type="ECO:0000259" key="16">
    <source>
        <dbReference type="PROSITE" id="PS51787"/>
    </source>
</evidence>
<dbReference type="OrthoDB" id="9803599at2"/>
<dbReference type="InterPro" id="IPR046336">
    <property type="entry name" value="Lon_prtase_N_sf"/>
</dbReference>
<keyword evidence="8 10" id="KW-0346">Stress response</keyword>
<evidence type="ECO:0000256" key="2">
    <source>
        <dbReference type="ARBA" id="ARBA00022490"/>
    </source>
</evidence>
<dbReference type="FunFam" id="3.40.50.300:FF:000021">
    <property type="entry name" value="Lon protease homolog"/>
    <property type="match status" value="1"/>
</dbReference>
<protein>
    <recommendedName>
        <fullName evidence="10 11">Lon protease</fullName>
        <ecNumber evidence="10 11">3.4.21.53</ecNumber>
    </recommendedName>
    <alternativeName>
        <fullName evidence="10">ATP-dependent protease La</fullName>
    </alternativeName>
</protein>
<dbReference type="NCBIfam" id="TIGR00763">
    <property type="entry name" value="lon"/>
    <property type="match status" value="1"/>
</dbReference>
<dbReference type="GO" id="GO:0004176">
    <property type="term" value="F:ATP-dependent peptidase activity"/>
    <property type="evidence" value="ECO:0007669"/>
    <property type="project" value="UniProtKB-UniRule"/>
</dbReference>
<evidence type="ECO:0000256" key="11">
    <source>
        <dbReference type="PIRNR" id="PIRNR001174"/>
    </source>
</evidence>
<dbReference type="GO" id="GO:0016887">
    <property type="term" value="F:ATP hydrolysis activity"/>
    <property type="evidence" value="ECO:0007669"/>
    <property type="project" value="UniProtKB-UniRule"/>
</dbReference>
<keyword evidence="3 10" id="KW-0645">Protease</keyword>
<dbReference type="InterPro" id="IPR008269">
    <property type="entry name" value="Lon_proteolytic"/>
</dbReference>
<accession>A0A178HQW6</accession>
<dbReference type="Gene3D" id="3.40.50.300">
    <property type="entry name" value="P-loop containing nucleotide triphosphate hydrolases"/>
    <property type="match status" value="1"/>
</dbReference>
<dbReference type="PROSITE" id="PS51786">
    <property type="entry name" value="LON_PROTEOLYTIC"/>
    <property type="match status" value="1"/>
</dbReference>
<dbReference type="Gene3D" id="2.30.130.40">
    <property type="entry name" value="LON domain-like"/>
    <property type="match status" value="1"/>
</dbReference>
<dbReference type="Pfam" id="PF02190">
    <property type="entry name" value="LON_substr_bdg"/>
    <property type="match status" value="1"/>
</dbReference>
<dbReference type="GO" id="GO:0005524">
    <property type="term" value="F:ATP binding"/>
    <property type="evidence" value="ECO:0007669"/>
    <property type="project" value="UniProtKB-UniRule"/>
</dbReference>
<keyword evidence="18" id="KW-1185">Reference proteome</keyword>
<reference evidence="17 18" key="1">
    <citation type="submission" date="2016-03" db="EMBL/GenBank/DDBJ databases">
        <title>Genome sequencing of Devosia sp. S37.</title>
        <authorList>
            <person name="Mohd Nor M."/>
        </authorList>
    </citation>
    <scope>NUCLEOTIDE SEQUENCE [LARGE SCALE GENOMIC DNA]</scope>
    <source>
        <strain evidence="17 18">S37</strain>
    </source>
</reference>
<evidence type="ECO:0000256" key="3">
    <source>
        <dbReference type="ARBA" id="ARBA00022670"/>
    </source>
</evidence>
<dbReference type="Gene3D" id="1.20.58.1480">
    <property type="match status" value="1"/>
</dbReference>
<evidence type="ECO:0000256" key="5">
    <source>
        <dbReference type="ARBA" id="ARBA00022801"/>
    </source>
</evidence>
<evidence type="ECO:0000256" key="4">
    <source>
        <dbReference type="ARBA" id="ARBA00022741"/>
    </source>
</evidence>
<dbReference type="GO" id="GO:0034605">
    <property type="term" value="P:cellular response to heat"/>
    <property type="evidence" value="ECO:0007669"/>
    <property type="project" value="UniProtKB-UniRule"/>
</dbReference>
<dbReference type="NCBIfam" id="NF008053">
    <property type="entry name" value="PRK10787.1"/>
    <property type="match status" value="1"/>
</dbReference>
<dbReference type="RefSeq" id="WP_067458509.1">
    <property type="nucleotide sequence ID" value="NZ_LVVY01000113.1"/>
</dbReference>
<keyword evidence="7 10" id="KW-0067">ATP-binding</keyword>
<comment type="caution">
    <text evidence="17">The sequence shown here is derived from an EMBL/GenBank/DDBJ whole genome shotgun (WGS) entry which is preliminary data.</text>
</comment>
<organism evidence="17 18">
    <name type="scientific">Devosia elaeis</name>
    <dbReference type="NCBI Taxonomy" id="1770058"/>
    <lineage>
        <taxon>Bacteria</taxon>
        <taxon>Pseudomonadati</taxon>
        <taxon>Pseudomonadota</taxon>
        <taxon>Alphaproteobacteria</taxon>
        <taxon>Hyphomicrobiales</taxon>
        <taxon>Devosiaceae</taxon>
        <taxon>Devosia</taxon>
    </lineage>
</organism>
<dbReference type="Pfam" id="PF05362">
    <property type="entry name" value="Lon_C"/>
    <property type="match status" value="1"/>
</dbReference>
<keyword evidence="6 10" id="KW-0720">Serine protease</keyword>
<dbReference type="InterPro" id="IPR003959">
    <property type="entry name" value="ATPase_AAA_core"/>
</dbReference>
<evidence type="ECO:0000256" key="10">
    <source>
        <dbReference type="HAMAP-Rule" id="MF_01973"/>
    </source>
</evidence>
<dbReference type="Gene3D" id="1.10.8.60">
    <property type="match status" value="1"/>
</dbReference>
<sequence length="808" mass="89066">MSEVTSTGETSRDRVYPVLPLRDIVVFPGMIVPLFVGREKSVKALEEVMRDDKHILVVTQKNAQDDDPAPDQIYPTGTIATVLQLLKLPDGTVKVLVEGLHRATIDRYLQTDEYFEAEASALAEPEEDATEIEALARSAQSEFENYVKLNKKISAEVVAAVGQIENASKLADTIASHLVIKIPEKEDLLTTVSVVERLQKVIGLMEGEIGVLQVEKRIRSRVKRQMEKTQREYYLNEQMKAIQRELGDGEDGANEVTELEERVAKTKLSKEARAKADAEIKKLKSMSPMSAEATVVRNYLDTLLGLPWGKKSKVKRDLALAEKVLDADHYGLEKVKERILEYLAVQARTGTLKGPILCLVGPPGVGKTSLGKSIAKATGREFVRMALGGVRDEAEIRGHRRTYIGSMPGKIIQSLKKVGKNNPLFLLDEIDKMGQDFRGDPSSALLEVLDPEQNNTFADHYLEVDFDLSDVMFVTTSNTLNIPGPLMDRMEIIRLSGYTEEEKHAIAKQHLIPEAAKENGVAHGEFVLSDEMLMKVIRGYTREAGVRNLKREISKLMRKAVTDIVRTKVKSIEIDDERLAKYLGPAIFKHGEIEAESQVGLVTGLAWTSVGGELLTIEGVMTPGKGRMSVTGNIKEVMKESLTAATAYVRSRSIDYGIKPPMFDTRDIHVHLPEGATPKDGPSAGIGLATAIVSVMTGIPVRNDVAMTGEITLRGRVLPIGGLKEKLLAALRGGIKTVLIPEENVRDLQEIPDIVKEGMEIVPVSRMDQVIERALVRKPEPIEWDFDAEPAVAAKAEATDETTTSITH</sequence>
<dbReference type="Pfam" id="PF22667">
    <property type="entry name" value="Lon_lid"/>
    <property type="match status" value="1"/>
</dbReference>
<dbReference type="Proteomes" id="UP000078389">
    <property type="component" value="Unassembled WGS sequence"/>
</dbReference>